<dbReference type="PANTHER" id="PTHR21581:SF26">
    <property type="entry name" value="D-ALANYL-D-ALANINE ENDOPEPTIDASE"/>
    <property type="match status" value="1"/>
</dbReference>
<feature type="active site" description="Proton acceptor" evidence="7">
    <location>
        <position position="166"/>
    </location>
</feature>
<dbReference type="PANTHER" id="PTHR21581">
    <property type="entry name" value="D-ALANYL-D-ALANINE CARBOXYPEPTIDASE"/>
    <property type="match status" value="1"/>
</dbReference>
<evidence type="ECO:0000259" key="11">
    <source>
        <dbReference type="Pfam" id="PF00768"/>
    </source>
</evidence>
<name>A0A376BW42_9NEIS</name>
<feature type="signal peptide" evidence="10">
    <location>
        <begin position="1"/>
        <end position="25"/>
    </location>
</feature>
<evidence type="ECO:0000256" key="1">
    <source>
        <dbReference type="ARBA" id="ARBA00007164"/>
    </source>
</evidence>
<keyword evidence="4" id="KW-0133">Cell shape</keyword>
<dbReference type="InterPro" id="IPR018044">
    <property type="entry name" value="Peptidase_S11"/>
</dbReference>
<dbReference type="InterPro" id="IPR012338">
    <property type="entry name" value="Beta-lactam/transpept-like"/>
</dbReference>
<dbReference type="InterPro" id="IPR001967">
    <property type="entry name" value="Peptidase_S11_N"/>
</dbReference>
<comment type="similarity">
    <text evidence="1 9">Belongs to the peptidase S11 family.</text>
</comment>
<evidence type="ECO:0000256" key="9">
    <source>
        <dbReference type="RuleBase" id="RU004016"/>
    </source>
</evidence>
<dbReference type="EC" id="3.4.21.-" evidence="12"/>
<proteinExistence type="inferred from homology"/>
<protein>
    <submittedName>
        <fullName evidence="12">D-alanyl-D-alanine endopeptidase</fullName>
        <ecNumber evidence="12">3.4.21.-</ecNumber>
    </submittedName>
</protein>
<evidence type="ECO:0000256" key="10">
    <source>
        <dbReference type="SAM" id="SignalP"/>
    </source>
</evidence>
<dbReference type="Proteomes" id="UP000254209">
    <property type="component" value="Unassembled WGS sequence"/>
</dbReference>
<evidence type="ECO:0000256" key="3">
    <source>
        <dbReference type="ARBA" id="ARBA00022801"/>
    </source>
</evidence>
<evidence type="ECO:0000313" key="13">
    <source>
        <dbReference type="Proteomes" id="UP000254209"/>
    </source>
</evidence>
<dbReference type="GO" id="GO:0009002">
    <property type="term" value="F:serine-type D-Ala-D-Ala carboxypeptidase activity"/>
    <property type="evidence" value="ECO:0007669"/>
    <property type="project" value="InterPro"/>
</dbReference>
<keyword evidence="2 10" id="KW-0732">Signal</keyword>
<evidence type="ECO:0000256" key="8">
    <source>
        <dbReference type="PIRSR" id="PIRSR618044-2"/>
    </source>
</evidence>
<accession>A0A376BW42</accession>
<feature type="active site" evidence="7">
    <location>
        <position position="220"/>
    </location>
</feature>
<feature type="binding site" evidence="8">
    <location>
        <position position="326"/>
    </location>
    <ligand>
        <name>substrate</name>
    </ligand>
</feature>
<feature type="active site" description="Acyl-ester intermediate" evidence="7">
    <location>
        <position position="163"/>
    </location>
</feature>
<dbReference type="SUPFAM" id="SSF56601">
    <property type="entry name" value="beta-lactamase/transpeptidase-like"/>
    <property type="match status" value="1"/>
</dbReference>
<dbReference type="PRINTS" id="PR00725">
    <property type="entry name" value="DADACBPTASE1"/>
</dbReference>
<sequence>MAIKHIKHHFLISTLSLGLAAPALAETTEDELGQFLNQNFPSMNADSKAADDPIREIANRSAQTITPVNNGGNFLPTTNSFQQQNMQYDFVGNTAAKPISNTNFGAVTERNFIVNSGSPASAPISSSYSYAPFLNARSALVMNANTGKILYQKNMDTVRPIASISKLMSAMVLLDAKLNMYEDITITADEIDRLKGTGSRLSIGTTLTRGELLHLGLMSSENRAIHALGRTYPGGMPAFVAAMNAKARSLGMNNSRFYEPTGLDPRNVSTARDLSVMVRAANKYPQIRSLSTSNYGQVYTSAGRMQTFKNTNSLVREGSWDISLQKTGYIKEAGRSMVLQAQMGTEPVVIVVLGSTSSSSRVNDARTLSTMIHQTPL</sequence>
<evidence type="ECO:0000256" key="5">
    <source>
        <dbReference type="ARBA" id="ARBA00022984"/>
    </source>
</evidence>
<dbReference type="Gene3D" id="3.40.710.10">
    <property type="entry name" value="DD-peptidase/beta-lactamase superfamily"/>
    <property type="match status" value="1"/>
</dbReference>
<evidence type="ECO:0000256" key="4">
    <source>
        <dbReference type="ARBA" id="ARBA00022960"/>
    </source>
</evidence>
<evidence type="ECO:0000256" key="7">
    <source>
        <dbReference type="PIRSR" id="PIRSR618044-1"/>
    </source>
</evidence>
<evidence type="ECO:0000313" key="12">
    <source>
        <dbReference type="EMBL" id="SSY81129.1"/>
    </source>
</evidence>
<keyword evidence="6" id="KW-0961">Cell wall biogenesis/degradation</keyword>
<dbReference type="RefSeq" id="WP_034292003.1">
    <property type="nucleotide sequence ID" value="NZ_CP091519.2"/>
</dbReference>
<dbReference type="GO" id="GO:0071555">
    <property type="term" value="P:cell wall organization"/>
    <property type="evidence" value="ECO:0007669"/>
    <property type="project" value="UniProtKB-KW"/>
</dbReference>
<keyword evidence="13" id="KW-1185">Reference proteome</keyword>
<dbReference type="GO" id="GO:0009252">
    <property type="term" value="P:peptidoglycan biosynthetic process"/>
    <property type="evidence" value="ECO:0007669"/>
    <property type="project" value="UniProtKB-KW"/>
</dbReference>
<feature type="chain" id="PRO_5016853736" evidence="10">
    <location>
        <begin position="26"/>
        <end position="377"/>
    </location>
</feature>
<evidence type="ECO:0000256" key="6">
    <source>
        <dbReference type="ARBA" id="ARBA00023316"/>
    </source>
</evidence>
<keyword evidence="3 12" id="KW-0378">Hydrolase</keyword>
<dbReference type="STRING" id="1120980.GCA_000745955_00878"/>
<evidence type="ECO:0000256" key="2">
    <source>
        <dbReference type="ARBA" id="ARBA00022729"/>
    </source>
</evidence>
<feature type="domain" description="Peptidase S11 D-alanyl-D-alanine carboxypeptidase A N-terminal" evidence="11">
    <location>
        <begin position="132"/>
        <end position="355"/>
    </location>
</feature>
<gene>
    <name evidence="12" type="primary">pbpG</name>
    <name evidence="12" type="ORF">NCTC10283_02694</name>
</gene>
<dbReference type="GO" id="GO:0008360">
    <property type="term" value="P:regulation of cell shape"/>
    <property type="evidence" value="ECO:0007669"/>
    <property type="project" value="UniProtKB-KW"/>
</dbReference>
<dbReference type="GO" id="GO:0006508">
    <property type="term" value="P:proteolysis"/>
    <property type="evidence" value="ECO:0007669"/>
    <property type="project" value="InterPro"/>
</dbReference>
<dbReference type="EMBL" id="UFSO01000003">
    <property type="protein sequence ID" value="SSY81129.1"/>
    <property type="molecule type" value="Genomic_DNA"/>
</dbReference>
<organism evidence="12 13">
    <name type="scientific">Alysiella crassa</name>
    <dbReference type="NCBI Taxonomy" id="153491"/>
    <lineage>
        <taxon>Bacteria</taxon>
        <taxon>Pseudomonadati</taxon>
        <taxon>Pseudomonadota</taxon>
        <taxon>Betaproteobacteria</taxon>
        <taxon>Neisseriales</taxon>
        <taxon>Neisseriaceae</taxon>
        <taxon>Alysiella</taxon>
    </lineage>
</organism>
<dbReference type="Pfam" id="PF00768">
    <property type="entry name" value="Peptidase_S11"/>
    <property type="match status" value="1"/>
</dbReference>
<reference evidence="12 13" key="1">
    <citation type="submission" date="2018-06" db="EMBL/GenBank/DDBJ databases">
        <authorList>
            <consortium name="Pathogen Informatics"/>
            <person name="Doyle S."/>
        </authorList>
    </citation>
    <scope>NUCLEOTIDE SEQUENCE [LARGE SCALE GENOMIC DNA]</scope>
    <source>
        <strain evidence="12 13">NCTC10283</strain>
    </source>
</reference>
<keyword evidence="5" id="KW-0573">Peptidoglycan synthesis</keyword>
<dbReference type="AlphaFoldDB" id="A0A376BW42"/>